<dbReference type="RefSeq" id="WP_094474387.1">
    <property type="nucleotide sequence ID" value="NZ_NOXT01000118.1"/>
</dbReference>
<comment type="similarity">
    <text evidence="8 9">Belongs to the TonB-dependent receptor family.</text>
</comment>
<reference evidence="13 14" key="1">
    <citation type="submission" date="2017-07" db="EMBL/GenBank/DDBJ databases">
        <title>Sandarakinorhabdus cyanobacteriorum sp. nov., a novel bacterium isolated from cyanobacterial aggregates in a eutrophic lake.</title>
        <authorList>
            <person name="Cai H."/>
        </authorList>
    </citation>
    <scope>NUCLEOTIDE SEQUENCE [LARGE SCALE GENOMIC DNA]</scope>
    <source>
        <strain evidence="13 14">TH057</strain>
    </source>
</reference>
<evidence type="ECO:0000259" key="12">
    <source>
        <dbReference type="Pfam" id="PF07715"/>
    </source>
</evidence>
<comment type="caution">
    <text evidence="13">The sequence shown here is derived from an EMBL/GenBank/DDBJ whole genome shotgun (WGS) entry which is preliminary data.</text>
</comment>
<accession>A0A255YD56</accession>
<dbReference type="OrthoDB" id="7051241at2"/>
<dbReference type="GO" id="GO:0009279">
    <property type="term" value="C:cell outer membrane"/>
    <property type="evidence" value="ECO:0007669"/>
    <property type="project" value="UniProtKB-SubCell"/>
</dbReference>
<gene>
    <name evidence="13" type="ORF">CHU93_12055</name>
</gene>
<feature type="chain" id="PRO_5013327589" evidence="10">
    <location>
        <begin position="34"/>
        <end position="907"/>
    </location>
</feature>
<feature type="domain" description="TonB-dependent receptor plug" evidence="12">
    <location>
        <begin position="63"/>
        <end position="185"/>
    </location>
</feature>
<keyword evidence="4 8" id="KW-0812">Transmembrane</keyword>
<keyword evidence="6 8" id="KW-0472">Membrane</keyword>
<proteinExistence type="inferred from homology"/>
<evidence type="ECO:0000313" key="13">
    <source>
        <dbReference type="EMBL" id="OYQ26410.1"/>
    </source>
</evidence>
<protein>
    <submittedName>
        <fullName evidence="13">TonB-dependent receptor</fullName>
    </submittedName>
</protein>
<dbReference type="PROSITE" id="PS52016">
    <property type="entry name" value="TONB_DEPENDENT_REC_3"/>
    <property type="match status" value="1"/>
</dbReference>
<evidence type="ECO:0000256" key="8">
    <source>
        <dbReference type="PROSITE-ProRule" id="PRU01360"/>
    </source>
</evidence>
<evidence type="ECO:0000256" key="4">
    <source>
        <dbReference type="ARBA" id="ARBA00022692"/>
    </source>
</evidence>
<dbReference type="Pfam" id="PF00593">
    <property type="entry name" value="TonB_dep_Rec_b-barrel"/>
    <property type="match status" value="1"/>
</dbReference>
<dbReference type="EMBL" id="NOXT01000118">
    <property type="protein sequence ID" value="OYQ26410.1"/>
    <property type="molecule type" value="Genomic_DNA"/>
</dbReference>
<name>A0A255YD56_9SPHN</name>
<evidence type="ECO:0000256" key="5">
    <source>
        <dbReference type="ARBA" id="ARBA00023077"/>
    </source>
</evidence>
<evidence type="ECO:0000256" key="6">
    <source>
        <dbReference type="ARBA" id="ARBA00023136"/>
    </source>
</evidence>
<keyword evidence="13" id="KW-0675">Receptor</keyword>
<evidence type="ECO:0000256" key="10">
    <source>
        <dbReference type="SAM" id="SignalP"/>
    </source>
</evidence>
<dbReference type="InterPro" id="IPR000531">
    <property type="entry name" value="Beta-barrel_TonB"/>
</dbReference>
<dbReference type="Pfam" id="PF07715">
    <property type="entry name" value="Plug"/>
    <property type="match status" value="1"/>
</dbReference>
<dbReference type="AlphaFoldDB" id="A0A255YD56"/>
<dbReference type="Proteomes" id="UP000216991">
    <property type="component" value="Unassembled WGS sequence"/>
</dbReference>
<dbReference type="InterPro" id="IPR036942">
    <property type="entry name" value="Beta-barrel_TonB_sf"/>
</dbReference>
<keyword evidence="5 9" id="KW-0798">TonB box</keyword>
<comment type="subcellular location">
    <subcellularLocation>
        <location evidence="1 8">Cell outer membrane</location>
        <topology evidence="1 8">Multi-pass membrane protein</topology>
    </subcellularLocation>
</comment>
<evidence type="ECO:0000313" key="14">
    <source>
        <dbReference type="Proteomes" id="UP000216991"/>
    </source>
</evidence>
<evidence type="ECO:0000256" key="9">
    <source>
        <dbReference type="RuleBase" id="RU003357"/>
    </source>
</evidence>
<feature type="signal peptide" evidence="10">
    <location>
        <begin position="1"/>
        <end position="33"/>
    </location>
</feature>
<evidence type="ECO:0000256" key="3">
    <source>
        <dbReference type="ARBA" id="ARBA00022452"/>
    </source>
</evidence>
<dbReference type="Gene3D" id="2.170.130.10">
    <property type="entry name" value="TonB-dependent receptor, plug domain"/>
    <property type="match status" value="1"/>
</dbReference>
<sequence length="907" mass="97413">MTGNCEKAQRVELKLATSLLALALASVAAPALAAEDQPATAAAEEKEDATIVVTGTRRTDRTVAESPVPIDVFSTEDFKAQPSPQLQNIIKTLVPSFNQNRNLLGDASAFVRPPNLRGLPADQILVLVNGKRMHRSALVQVTGDALNVGSQGPDLSQISSPAVSRIEVLRDGAAAQYGSDAIAGVINIGLNRADNGLNLSARYGQTYRGDGEDLQLSANAGFKLGDGGFFNITGEFIDQNVFDRSVPRPEIAPLIAAGITPPRPTGNRLGQPSNRAYRVVWNTAVPVGDGDEVYAFGNYGWQRQSNDFNYRRPIGVTAPDIPLRPGTGTFSKSINSLWYLDRIGTDPVSGRAIFSETGRTFTETSIFPNGFVPVFEASIEDLSIVGGYKGATEGGVKYDFTAAYGRNQIRYFMYDTLNPSLGPASPTDFYLGKVTQQEYNLNADFSYETDIGLYKPLFIAAGLEFRRETFAVGLGDRASWEPGPFGSQLVQRANGTFFNVTKPVGANGFPGFGPDSVAEGGRNNYSAYLDFEAEVVEGLDLGLAARYDYFNDFGSTFNGKFSARWAINDVIALRGAASTGFRAPTPGQQFTQNTQTGFPAGSPVPVATQTARPDSISAQYYGAQPLQPEKSTSFSGGIVLTPGSGFNLTLDAYNIVVRDRIGITSSINTTAADQQALLALGLTTALDLGQVNYFTNGFRTRTQGFDIVLSHRADTGVGRFNSSLAVNYNKTKVTDRRSIALSTIRPTDTRVLSLIDNTRKGNIEDSNPRWRAVLSTNYTSGAFDLTVRANYFGKFTTYFLPVASVPAGVDPVAFRALYPAPNAAAQTGEWGKTFGAEVSLDIEAGFTVAENYRLAVGVENLFNNYPDVETRNAYPSTGGQANGSLYPGSSPLGQAGGFWYVRATAKF</sequence>
<evidence type="ECO:0000259" key="11">
    <source>
        <dbReference type="Pfam" id="PF00593"/>
    </source>
</evidence>
<organism evidence="13 14">
    <name type="scientific">Sandarakinorhabdus cyanobacteriorum</name>
    <dbReference type="NCBI Taxonomy" id="1981098"/>
    <lineage>
        <taxon>Bacteria</taxon>
        <taxon>Pseudomonadati</taxon>
        <taxon>Pseudomonadota</taxon>
        <taxon>Alphaproteobacteria</taxon>
        <taxon>Sphingomonadales</taxon>
        <taxon>Sphingosinicellaceae</taxon>
        <taxon>Sandarakinorhabdus</taxon>
    </lineage>
</organism>
<dbReference type="PANTHER" id="PTHR47234">
    <property type="match status" value="1"/>
</dbReference>
<dbReference type="SUPFAM" id="SSF56935">
    <property type="entry name" value="Porins"/>
    <property type="match status" value="1"/>
</dbReference>
<keyword evidence="2 8" id="KW-0813">Transport</keyword>
<keyword evidence="3 8" id="KW-1134">Transmembrane beta strand</keyword>
<evidence type="ECO:0000256" key="1">
    <source>
        <dbReference type="ARBA" id="ARBA00004571"/>
    </source>
</evidence>
<keyword evidence="7 8" id="KW-0998">Cell outer membrane</keyword>
<dbReference type="InterPro" id="IPR037066">
    <property type="entry name" value="Plug_dom_sf"/>
</dbReference>
<dbReference type="InterPro" id="IPR012910">
    <property type="entry name" value="Plug_dom"/>
</dbReference>
<dbReference type="Gene3D" id="2.40.170.20">
    <property type="entry name" value="TonB-dependent receptor, beta-barrel domain"/>
    <property type="match status" value="1"/>
</dbReference>
<keyword evidence="10" id="KW-0732">Signal</keyword>
<dbReference type="InterPro" id="IPR039426">
    <property type="entry name" value="TonB-dep_rcpt-like"/>
</dbReference>
<evidence type="ECO:0000256" key="7">
    <source>
        <dbReference type="ARBA" id="ARBA00023237"/>
    </source>
</evidence>
<feature type="domain" description="TonB-dependent receptor-like beta-barrel" evidence="11">
    <location>
        <begin position="386"/>
        <end position="861"/>
    </location>
</feature>
<evidence type="ECO:0000256" key="2">
    <source>
        <dbReference type="ARBA" id="ARBA00022448"/>
    </source>
</evidence>
<dbReference type="PANTHER" id="PTHR47234:SF3">
    <property type="entry name" value="SECRETIN_TONB SHORT N-TERMINAL DOMAIN-CONTAINING PROTEIN"/>
    <property type="match status" value="1"/>
</dbReference>
<keyword evidence="14" id="KW-1185">Reference proteome</keyword>